<feature type="compositionally biased region" description="Basic and acidic residues" evidence="1">
    <location>
        <begin position="142"/>
        <end position="188"/>
    </location>
</feature>
<dbReference type="Proteomes" id="UP001168877">
    <property type="component" value="Unassembled WGS sequence"/>
</dbReference>
<accession>A0AA39RUB6</accession>
<sequence length="188" mass="21326">MPHIELFKKDTDPKEHIRRYRSAMAQYVHNDALLCLNFPQTLGDLGSRWKKSVAHLSQLKQGKDESLKRYLGRFGQEVSKIGSANDEAIIAAFINNLQNGQLFFDLRKARLTSYADMMDMAGGYALAEEEVIATGGYFMHGGRPEGSKTKDQTKAPDTKGDKQKNKVRDGRDGRRAYDPKTDQPRQRF</sequence>
<dbReference type="PANTHER" id="PTHR33223">
    <property type="entry name" value="CCHC-TYPE DOMAIN-CONTAINING PROTEIN"/>
    <property type="match status" value="1"/>
</dbReference>
<proteinExistence type="predicted"/>
<dbReference type="AlphaFoldDB" id="A0AA39RUB6"/>
<dbReference type="PANTHER" id="PTHR33223:SF10">
    <property type="entry name" value="AMINOTRANSFERASE-LIKE PLANT MOBILE DOMAIN-CONTAINING PROTEIN"/>
    <property type="match status" value="1"/>
</dbReference>
<comment type="caution">
    <text evidence="2">The sequence shown here is derived from an EMBL/GenBank/DDBJ whole genome shotgun (WGS) entry which is preliminary data.</text>
</comment>
<gene>
    <name evidence="2" type="ORF">LWI29_009333</name>
</gene>
<evidence type="ECO:0000313" key="2">
    <source>
        <dbReference type="EMBL" id="KAK0578369.1"/>
    </source>
</evidence>
<evidence type="ECO:0000313" key="3">
    <source>
        <dbReference type="Proteomes" id="UP001168877"/>
    </source>
</evidence>
<dbReference type="EMBL" id="JAUESC010000385">
    <property type="protein sequence ID" value="KAK0578369.1"/>
    <property type="molecule type" value="Genomic_DNA"/>
</dbReference>
<reference evidence="2" key="1">
    <citation type="journal article" date="2022" name="Plant J.">
        <title>Strategies of tolerance reflected in two North American maple genomes.</title>
        <authorList>
            <person name="McEvoy S.L."/>
            <person name="Sezen U.U."/>
            <person name="Trouern-Trend A."/>
            <person name="McMahon S.M."/>
            <person name="Schaberg P.G."/>
            <person name="Yang J."/>
            <person name="Wegrzyn J.L."/>
            <person name="Swenson N.G."/>
        </authorList>
    </citation>
    <scope>NUCLEOTIDE SEQUENCE</scope>
    <source>
        <strain evidence="2">NS2018</strain>
    </source>
</reference>
<name>A0AA39RUB6_ACESA</name>
<evidence type="ECO:0000256" key="1">
    <source>
        <dbReference type="SAM" id="MobiDB-lite"/>
    </source>
</evidence>
<evidence type="ECO:0008006" key="4">
    <source>
        <dbReference type="Google" id="ProtNLM"/>
    </source>
</evidence>
<reference evidence="2" key="2">
    <citation type="submission" date="2023-06" db="EMBL/GenBank/DDBJ databases">
        <authorList>
            <person name="Swenson N.G."/>
            <person name="Wegrzyn J.L."/>
            <person name="Mcevoy S.L."/>
        </authorList>
    </citation>
    <scope>NUCLEOTIDE SEQUENCE</scope>
    <source>
        <strain evidence="2">NS2018</strain>
        <tissue evidence="2">Leaf</tissue>
    </source>
</reference>
<protein>
    <recommendedName>
        <fullName evidence="4">Retrotransposon gag domain-containing protein</fullName>
    </recommendedName>
</protein>
<keyword evidence="3" id="KW-1185">Reference proteome</keyword>
<organism evidence="2 3">
    <name type="scientific">Acer saccharum</name>
    <name type="common">Sugar maple</name>
    <dbReference type="NCBI Taxonomy" id="4024"/>
    <lineage>
        <taxon>Eukaryota</taxon>
        <taxon>Viridiplantae</taxon>
        <taxon>Streptophyta</taxon>
        <taxon>Embryophyta</taxon>
        <taxon>Tracheophyta</taxon>
        <taxon>Spermatophyta</taxon>
        <taxon>Magnoliopsida</taxon>
        <taxon>eudicotyledons</taxon>
        <taxon>Gunneridae</taxon>
        <taxon>Pentapetalae</taxon>
        <taxon>rosids</taxon>
        <taxon>malvids</taxon>
        <taxon>Sapindales</taxon>
        <taxon>Sapindaceae</taxon>
        <taxon>Hippocastanoideae</taxon>
        <taxon>Acereae</taxon>
        <taxon>Acer</taxon>
    </lineage>
</organism>
<feature type="region of interest" description="Disordered" evidence="1">
    <location>
        <begin position="138"/>
        <end position="188"/>
    </location>
</feature>